<dbReference type="RefSeq" id="WP_011638410.1">
    <property type="nucleotide sequence ID" value="NC_008345.1"/>
</dbReference>
<organism evidence="4 5">
    <name type="scientific">Shewanella frigidimarina (strain NCIMB 400)</name>
    <dbReference type="NCBI Taxonomy" id="318167"/>
    <lineage>
        <taxon>Bacteria</taxon>
        <taxon>Pseudomonadati</taxon>
        <taxon>Pseudomonadota</taxon>
        <taxon>Gammaproteobacteria</taxon>
        <taxon>Alteromonadales</taxon>
        <taxon>Shewanellaceae</taxon>
        <taxon>Shewanella</taxon>
    </lineage>
</organism>
<dbReference type="GO" id="GO:0016780">
    <property type="term" value="F:phosphotransferase activity, for other substituted phosphate groups"/>
    <property type="evidence" value="ECO:0007669"/>
    <property type="project" value="InterPro"/>
</dbReference>
<dbReference type="Proteomes" id="UP000000684">
    <property type="component" value="Chromosome"/>
</dbReference>
<proteinExistence type="inferred from homology"/>
<evidence type="ECO:0000313" key="5">
    <source>
        <dbReference type="Proteomes" id="UP000000684"/>
    </source>
</evidence>
<evidence type="ECO:0000313" key="4">
    <source>
        <dbReference type="EMBL" id="ABI72801.1"/>
    </source>
</evidence>
<evidence type="ECO:0000256" key="3">
    <source>
        <dbReference type="SAM" id="Phobius"/>
    </source>
</evidence>
<dbReference type="InterPro" id="IPR043130">
    <property type="entry name" value="CDP-OH_PTrfase_TM_dom"/>
</dbReference>
<keyword evidence="3" id="KW-1133">Transmembrane helix</keyword>
<dbReference type="InterPro" id="IPR000462">
    <property type="entry name" value="CDP-OH_P_trans"/>
</dbReference>
<feature type="transmembrane region" description="Helical" evidence="3">
    <location>
        <begin position="179"/>
        <end position="198"/>
    </location>
</feature>
<dbReference type="HOGENOM" id="CLU_080384_2_0_6"/>
<dbReference type="Pfam" id="PF01066">
    <property type="entry name" value="CDP-OH_P_transf"/>
    <property type="match status" value="1"/>
</dbReference>
<keyword evidence="3" id="KW-0472">Membrane</keyword>
<dbReference type="AlphaFoldDB" id="Q07YW3"/>
<protein>
    <submittedName>
        <fullName evidence="4">CDP-alcohol phosphatidyltransferase</fullName>
    </submittedName>
</protein>
<dbReference type="EMBL" id="CP000447">
    <property type="protein sequence ID" value="ABI72801.1"/>
    <property type="molecule type" value="Genomic_DNA"/>
</dbReference>
<dbReference type="Gene3D" id="1.20.120.1760">
    <property type="match status" value="1"/>
</dbReference>
<dbReference type="GeneID" id="41838345"/>
<evidence type="ECO:0000256" key="2">
    <source>
        <dbReference type="RuleBase" id="RU003750"/>
    </source>
</evidence>
<dbReference type="eggNOG" id="COG0558">
    <property type="taxonomic scope" value="Bacteria"/>
</dbReference>
<dbReference type="PROSITE" id="PS00379">
    <property type="entry name" value="CDP_ALCOHOL_P_TRANSF"/>
    <property type="match status" value="1"/>
</dbReference>
<reference evidence="4 5" key="1">
    <citation type="submission" date="2006-08" db="EMBL/GenBank/DDBJ databases">
        <title>Complete sequence of Shewanella frigidimarina NCIMB 400.</title>
        <authorList>
            <consortium name="US DOE Joint Genome Institute"/>
            <person name="Copeland A."/>
            <person name="Lucas S."/>
            <person name="Lapidus A."/>
            <person name="Barry K."/>
            <person name="Detter J.C."/>
            <person name="Glavina del Rio T."/>
            <person name="Hammon N."/>
            <person name="Israni S."/>
            <person name="Dalin E."/>
            <person name="Tice H."/>
            <person name="Pitluck S."/>
            <person name="Fredrickson J.K."/>
            <person name="Kolker E."/>
            <person name="McCuel L.A."/>
            <person name="DiChristina T."/>
            <person name="Nealson K.H."/>
            <person name="Newman D."/>
            <person name="Tiedje J.M."/>
            <person name="Zhou J."/>
            <person name="Romine M.F."/>
            <person name="Culley D.E."/>
            <person name="Serres M."/>
            <person name="Chertkov O."/>
            <person name="Brettin T."/>
            <person name="Bruce D."/>
            <person name="Han C."/>
            <person name="Tapia R."/>
            <person name="Gilna P."/>
            <person name="Schmutz J."/>
            <person name="Larimer F."/>
            <person name="Land M."/>
            <person name="Hauser L."/>
            <person name="Kyrpides N."/>
            <person name="Mikhailova N."/>
            <person name="Richardson P."/>
        </authorList>
    </citation>
    <scope>NUCLEOTIDE SEQUENCE [LARGE SCALE GENOMIC DNA]</scope>
    <source>
        <strain evidence="4 5">NCIMB 400</strain>
    </source>
</reference>
<name>Q07YW3_SHEFN</name>
<keyword evidence="1 2" id="KW-0808">Transferase</keyword>
<feature type="transmembrane region" description="Helical" evidence="3">
    <location>
        <begin position="150"/>
        <end position="173"/>
    </location>
</feature>
<feature type="transmembrane region" description="Helical" evidence="3">
    <location>
        <begin position="110"/>
        <end position="130"/>
    </location>
</feature>
<sequence length="221" mass="24149">MLDRFITPVIKPLLAPVVLLLDKKNVHPDQLTLVGFGFGMLAVPLLALQLWYGALFFIALNRIVDGLDGALARHQKHTSAAGGYLDICVDFLFYAAIPLGFALANPTENALAAAVLLTVFIGTGSSFLAFAIPAEKLHLPRPQFANKSFYFLNGLTEGTETIAFFVAFCLWPAYFPELAYSFAFLGAITIFTRIHGGYHTLKNHTLKKNTSVNPSQRGKST</sequence>
<gene>
    <name evidence="4" type="ordered locus">Sfri_2962</name>
</gene>
<dbReference type="GO" id="GO:0008654">
    <property type="term" value="P:phospholipid biosynthetic process"/>
    <property type="evidence" value="ECO:0007669"/>
    <property type="project" value="InterPro"/>
</dbReference>
<accession>Q07YW3</accession>
<keyword evidence="3" id="KW-0812">Transmembrane</keyword>
<dbReference type="STRING" id="318167.Sfri_2962"/>
<evidence type="ECO:0000256" key="1">
    <source>
        <dbReference type="ARBA" id="ARBA00022679"/>
    </source>
</evidence>
<dbReference type="OrthoDB" id="9790577at2"/>
<dbReference type="GO" id="GO:0016020">
    <property type="term" value="C:membrane"/>
    <property type="evidence" value="ECO:0007669"/>
    <property type="project" value="InterPro"/>
</dbReference>
<feature type="transmembrane region" description="Helical" evidence="3">
    <location>
        <begin position="33"/>
        <end position="60"/>
    </location>
</feature>
<comment type="similarity">
    <text evidence="2">Belongs to the CDP-alcohol phosphatidyltransferase class-I family.</text>
</comment>
<dbReference type="InterPro" id="IPR048254">
    <property type="entry name" value="CDP_ALCOHOL_P_TRANSF_CS"/>
</dbReference>
<keyword evidence="5" id="KW-1185">Reference proteome</keyword>
<dbReference type="KEGG" id="sfr:Sfri_2962"/>
<feature type="transmembrane region" description="Helical" evidence="3">
    <location>
        <begin position="81"/>
        <end position="104"/>
    </location>
</feature>